<evidence type="ECO:0000256" key="2">
    <source>
        <dbReference type="SAM" id="MobiDB-lite"/>
    </source>
</evidence>
<keyword evidence="1" id="KW-0802">TPR repeat</keyword>
<dbReference type="Pfam" id="PF13424">
    <property type="entry name" value="TPR_12"/>
    <property type="match status" value="2"/>
</dbReference>
<reference evidence="3 4" key="2">
    <citation type="submission" date="2018-06" db="EMBL/GenBank/DDBJ databases">
        <title>Metagenomic assembly of (sub)arctic Cyanobacteria and their associated microbiome from non-axenic cultures.</title>
        <authorList>
            <person name="Baurain D."/>
        </authorList>
    </citation>
    <scope>NUCLEOTIDE SEQUENCE [LARGE SCALE GENOMIC DNA]</scope>
    <source>
        <strain evidence="3">ULC041bin1</strain>
    </source>
</reference>
<dbReference type="InterPro" id="IPR019734">
    <property type="entry name" value="TPR_rpt"/>
</dbReference>
<name>A0A2W4YHG6_9CYAN</name>
<protein>
    <submittedName>
        <fullName evidence="3">Uncharacterized protein</fullName>
    </submittedName>
</protein>
<feature type="repeat" description="TPR" evidence="1">
    <location>
        <begin position="84"/>
        <end position="117"/>
    </location>
</feature>
<dbReference type="PANTHER" id="PTHR10098:SF106">
    <property type="entry name" value="TETRATRICOPEPTIDE REPEAT PROTEIN 28-LIKE PROTEIN"/>
    <property type="match status" value="1"/>
</dbReference>
<comment type="caution">
    <text evidence="3">The sequence shown here is derived from an EMBL/GenBank/DDBJ whole genome shotgun (WGS) entry which is preliminary data.</text>
</comment>
<sequence>MSPKSTNSWPSAISLRPISRLPPTSKPNSSTPSWPRFEAKFVGCVSASVTHRFSQRDEIRRSRRSHYQQALDIFIEFNDRYSQADTYQGLGIVAEDLREYEHARSYYQQALDIQIEFGDRYSQASTYNQLGFLSEAQEDYAQAQQHLQQALIIFAEFNDQHSVAQTIQILAHLYQTTQDDRLLVTVAQCLGFTPAEVQQLFAAASP</sequence>
<reference evidence="4" key="1">
    <citation type="submission" date="2018-04" db="EMBL/GenBank/DDBJ databases">
        <authorList>
            <person name="Cornet L."/>
        </authorList>
    </citation>
    <scope>NUCLEOTIDE SEQUENCE [LARGE SCALE GENOMIC DNA]</scope>
</reference>
<gene>
    <name evidence="3" type="ORF">DCF17_08770</name>
</gene>
<dbReference type="PANTHER" id="PTHR10098">
    <property type="entry name" value="RAPSYN-RELATED"/>
    <property type="match status" value="1"/>
</dbReference>
<feature type="compositionally biased region" description="Polar residues" evidence="2">
    <location>
        <begin position="1"/>
        <end position="11"/>
    </location>
</feature>
<feature type="region of interest" description="Disordered" evidence="2">
    <location>
        <begin position="1"/>
        <end position="32"/>
    </location>
</feature>
<proteinExistence type="predicted"/>
<evidence type="ECO:0000313" key="4">
    <source>
        <dbReference type="Proteomes" id="UP000249081"/>
    </source>
</evidence>
<dbReference type="SUPFAM" id="SSF48452">
    <property type="entry name" value="TPR-like"/>
    <property type="match status" value="1"/>
</dbReference>
<dbReference type="SMART" id="SM00028">
    <property type="entry name" value="TPR"/>
    <property type="match status" value="2"/>
</dbReference>
<organism evidence="3 4">
    <name type="scientific">Shackletoniella antarctica</name>
    <dbReference type="NCBI Taxonomy" id="268115"/>
    <lineage>
        <taxon>Bacteria</taxon>
        <taxon>Bacillati</taxon>
        <taxon>Cyanobacteriota</taxon>
        <taxon>Cyanophyceae</taxon>
        <taxon>Oculatellales</taxon>
        <taxon>Oculatellaceae</taxon>
        <taxon>Shackletoniella</taxon>
    </lineage>
</organism>
<accession>A0A2W4YHG6</accession>
<evidence type="ECO:0000313" key="3">
    <source>
        <dbReference type="EMBL" id="PZO42508.1"/>
    </source>
</evidence>
<dbReference type="EMBL" id="QBMN01000047">
    <property type="protein sequence ID" value="PZO42508.1"/>
    <property type="molecule type" value="Genomic_DNA"/>
</dbReference>
<dbReference type="InterPro" id="IPR011990">
    <property type="entry name" value="TPR-like_helical_dom_sf"/>
</dbReference>
<evidence type="ECO:0000256" key="1">
    <source>
        <dbReference type="PROSITE-ProRule" id="PRU00339"/>
    </source>
</evidence>
<dbReference type="PROSITE" id="PS50005">
    <property type="entry name" value="TPR"/>
    <property type="match status" value="1"/>
</dbReference>
<dbReference type="AlphaFoldDB" id="A0A2W4YHG6"/>
<dbReference type="Gene3D" id="1.25.40.10">
    <property type="entry name" value="Tetratricopeptide repeat domain"/>
    <property type="match status" value="1"/>
</dbReference>
<feature type="compositionally biased region" description="Low complexity" evidence="2">
    <location>
        <begin position="22"/>
        <end position="32"/>
    </location>
</feature>
<dbReference type="Proteomes" id="UP000249081">
    <property type="component" value="Unassembled WGS sequence"/>
</dbReference>